<proteinExistence type="predicted"/>
<dbReference type="Proteomes" id="UP000377798">
    <property type="component" value="Unassembled WGS sequence"/>
</dbReference>
<dbReference type="EMBL" id="CAACYI010000001">
    <property type="protein sequence ID" value="VFB17188.1"/>
    <property type="molecule type" value="Genomic_DNA"/>
</dbReference>
<reference evidence="1 2" key="1">
    <citation type="submission" date="2019-02" db="EMBL/GenBank/DDBJ databases">
        <authorList>
            <consortium name="Pathogen Informatics"/>
        </authorList>
    </citation>
    <scope>NUCLEOTIDE SEQUENCE [LARGE SCALE GENOMIC DNA]</scope>
    <source>
        <strain evidence="1 2">3012STDY7089603</strain>
    </source>
</reference>
<dbReference type="AlphaFoldDB" id="A0A8H2R223"/>
<name>A0A8H2R223_9FIRM</name>
<accession>A0A8H2R223</accession>
<sequence>MYHDQEALYYKAWRRLPERFRKPNNLDLYYVLYGGYGEIEAGFQGIKNSRDIDQATGETLDRLGENVGQFRLGEEDDLYRLLIKTRVIANMSIGDIPTINYVMSVLLKEVFLGLEETWPYEDYLREPAAIKLKLGPLAGSIPYEIIDRIKAAGVRVLIELNYRHDLKVGSGMVAGEMITIAPPKPGDIKDDLPYKLGASIYTEYEEVTIGRSD</sequence>
<keyword evidence="2" id="KW-1185">Reference proteome</keyword>
<evidence type="ECO:0000313" key="2">
    <source>
        <dbReference type="Proteomes" id="UP000377798"/>
    </source>
</evidence>
<protein>
    <submittedName>
        <fullName evidence="1">Protein of uncharacterized function (DUF2612)</fullName>
    </submittedName>
</protein>
<gene>
    <name evidence="1" type="ORF">NCTC13150_01774</name>
</gene>
<evidence type="ECO:0000313" key="1">
    <source>
        <dbReference type="EMBL" id="VFB17188.1"/>
    </source>
</evidence>
<dbReference type="RefSeq" id="WP_131749781.1">
    <property type="nucleotide sequence ID" value="NZ_CAACYI010000001.1"/>
</dbReference>
<comment type="caution">
    <text evidence="1">The sequence shown here is derived from an EMBL/GenBank/DDBJ whole genome shotgun (WGS) entry which is preliminary data.</text>
</comment>
<organism evidence="1 2">
    <name type="scientific">Urinicoccus massiliensis</name>
    <dbReference type="NCBI Taxonomy" id="1723382"/>
    <lineage>
        <taxon>Bacteria</taxon>
        <taxon>Bacillati</taxon>
        <taxon>Bacillota</taxon>
        <taxon>Tissierellia</taxon>
        <taxon>Tissierellales</taxon>
        <taxon>Peptoniphilaceae</taxon>
        <taxon>Urinicoccus</taxon>
    </lineage>
</organism>